<dbReference type="Pfam" id="PF02875">
    <property type="entry name" value="Mur_ligase_C"/>
    <property type="match status" value="1"/>
</dbReference>
<evidence type="ECO:0000256" key="6">
    <source>
        <dbReference type="ARBA" id="ARBA00022840"/>
    </source>
</evidence>
<dbReference type="EC" id="6.3.2.9" evidence="7 8"/>
<proteinExistence type="inferred from homology"/>
<organism evidence="11 12">
    <name type="scientific">Brevinema andersonii</name>
    <dbReference type="NCBI Taxonomy" id="34097"/>
    <lineage>
        <taxon>Bacteria</taxon>
        <taxon>Pseudomonadati</taxon>
        <taxon>Spirochaetota</taxon>
        <taxon>Spirochaetia</taxon>
        <taxon>Brevinematales</taxon>
        <taxon>Brevinemataceae</taxon>
        <taxon>Brevinema</taxon>
    </lineage>
</organism>
<dbReference type="Pfam" id="PF08245">
    <property type="entry name" value="Mur_ligase_M"/>
    <property type="match status" value="1"/>
</dbReference>
<dbReference type="RefSeq" id="WP_092317134.1">
    <property type="nucleotide sequence ID" value="NZ_FOKY01000001.1"/>
</dbReference>
<dbReference type="Gene3D" id="3.90.190.20">
    <property type="entry name" value="Mur ligase, C-terminal domain"/>
    <property type="match status" value="1"/>
</dbReference>
<accession>A0A1I1CZE0</accession>
<comment type="similarity">
    <text evidence="7">Belongs to the MurCDEF family.</text>
</comment>
<evidence type="ECO:0000256" key="4">
    <source>
        <dbReference type="ARBA" id="ARBA00022598"/>
    </source>
</evidence>
<evidence type="ECO:0000256" key="8">
    <source>
        <dbReference type="RuleBase" id="RU003664"/>
    </source>
</evidence>
<dbReference type="InterPro" id="IPR005762">
    <property type="entry name" value="MurD"/>
</dbReference>
<dbReference type="GO" id="GO:0009252">
    <property type="term" value="P:peptidoglycan biosynthetic process"/>
    <property type="evidence" value="ECO:0007669"/>
    <property type="project" value="UniProtKB-UniRule"/>
</dbReference>
<comment type="function">
    <text evidence="7 8">Cell wall formation. Catalyzes the addition of glutamate to the nucleotide precursor UDP-N-acetylmuramoyl-L-alanine (UMA).</text>
</comment>
<dbReference type="GO" id="GO:0051301">
    <property type="term" value="P:cell division"/>
    <property type="evidence" value="ECO:0007669"/>
    <property type="project" value="UniProtKB-KW"/>
</dbReference>
<dbReference type="GO" id="GO:0005524">
    <property type="term" value="F:ATP binding"/>
    <property type="evidence" value="ECO:0007669"/>
    <property type="project" value="UniProtKB-UniRule"/>
</dbReference>
<dbReference type="SUPFAM" id="SSF53244">
    <property type="entry name" value="MurD-like peptide ligases, peptide-binding domain"/>
    <property type="match status" value="1"/>
</dbReference>
<evidence type="ECO:0000256" key="7">
    <source>
        <dbReference type="HAMAP-Rule" id="MF_00639"/>
    </source>
</evidence>
<dbReference type="NCBIfam" id="TIGR01087">
    <property type="entry name" value="murD"/>
    <property type="match status" value="1"/>
</dbReference>
<evidence type="ECO:0000313" key="12">
    <source>
        <dbReference type="Proteomes" id="UP000240042"/>
    </source>
</evidence>
<gene>
    <name evidence="7" type="primary">murD</name>
    <name evidence="11" type="ORF">SAMN02745150_00119</name>
</gene>
<evidence type="ECO:0000313" key="11">
    <source>
        <dbReference type="EMBL" id="SFB67887.1"/>
    </source>
</evidence>
<keyword evidence="6 7" id="KW-0067">ATP-binding</keyword>
<dbReference type="Gene3D" id="3.40.1190.10">
    <property type="entry name" value="Mur-like, catalytic domain"/>
    <property type="match status" value="1"/>
</dbReference>
<dbReference type="GO" id="GO:0071555">
    <property type="term" value="P:cell wall organization"/>
    <property type="evidence" value="ECO:0007669"/>
    <property type="project" value="UniProtKB-KW"/>
</dbReference>
<dbReference type="InterPro" id="IPR004101">
    <property type="entry name" value="Mur_ligase_C"/>
</dbReference>
<evidence type="ECO:0000256" key="1">
    <source>
        <dbReference type="ARBA" id="ARBA00004496"/>
    </source>
</evidence>
<protein>
    <recommendedName>
        <fullName evidence="7 8">UDP-N-acetylmuramoylalanine--D-glutamate ligase</fullName>
        <ecNumber evidence="7 8">6.3.2.9</ecNumber>
    </recommendedName>
    <alternativeName>
        <fullName evidence="7">D-glutamic acid-adding enzyme</fullName>
    </alternativeName>
    <alternativeName>
        <fullName evidence="7">UDP-N-acetylmuramoyl-L-alanyl-D-glutamate synthetase</fullName>
    </alternativeName>
</protein>
<dbReference type="EMBL" id="FOKY01000001">
    <property type="protein sequence ID" value="SFB67887.1"/>
    <property type="molecule type" value="Genomic_DNA"/>
</dbReference>
<feature type="domain" description="Mur ligase C-terminal" evidence="9">
    <location>
        <begin position="302"/>
        <end position="412"/>
    </location>
</feature>
<comment type="subcellular location">
    <subcellularLocation>
        <location evidence="1 7 8">Cytoplasm</location>
    </subcellularLocation>
</comment>
<dbReference type="HAMAP" id="MF_00639">
    <property type="entry name" value="MurD"/>
    <property type="match status" value="1"/>
</dbReference>
<keyword evidence="7 8" id="KW-0132">Cell division</keyword>
<dbReference type="InterPro" id="IPR036615">
    <property type="entry name" value="Mur_ligase_C_dom_sf"/>
</dbReference>
<feature type="domain" description="Mur ligase central" evidence="10">
    <location>
        <begin position="114"/>
        <end position="278"/>
    </location>
</feature>
<dbReference type="PANTHER" id="PTHR43692">
    <property type="entry name" value="UDP-N-ACETYLMURAMOYLALANINE--D-GLUTAMATE LIGASE"/>
    <property type="match status" value="1"/>
</dbReference>
<dbReference type="Pfam" id="PF21799">
    <property type="entry name" value="MurD-like_N"/>
    <property type="match status" value="1"/>
</dbReference>
<evidence type="ECO:0000259" key="10">
    <source>
        <dbReference type="Pfam" id="PF08245"/>
    </source>
</evidence>
<evidence type="ECO:0000256" key="5">
    <source>
        <dbReference type="ARBA" id="ARBA00022741"/>
    </source>
</evidence>
<dbReference type="InterPro" id="IPR036565">
    <property type="entry name" value="Mur-like_cat_sf"/>
</dbReference>
<evidence type="ECO:0000256" key="3">
    <source>
        <dbReference type="ARBA" id="ARBA00022490"/>
    </source>
</evidence>
<dbReference type="SUPFAM" id="SSF51984">
    <property type="entry name" value="MurCD N-terminal domain"/>
    <property type="match status" value="1"/>
</dbReference>
<reference evidence="12" key="1">
    <citation type="submission" date="2016-10" db="EMBL/GenBank/DDBJ databases">
        <authorList>
            <person name="Varghese N."/>
            <person name="Submissions S."/>
        </authorList>
    </citation>
    <scope>NUCLEOTIDE SEQUENCE [LARGE SCALE GENOMIC DNA]</scope>
    <source>
        <strain evidence="12">ATCC 43811</strain>
    </source>
</reference>
<dbReference type="Gene3D" id="3.40.50.720">
    <property type="entry name" value="NAD(P)-binding Rossmann-like Domain"/>
    <property type="match status" value="1"/>
</dbReference>
<dbReference type="AlphaFoldDB" id="A0A1I1CZE0"/>
<name>A0A1I1CZE0_BREAD</name>
<keyword evidence="5 7" id="KW-0547">Nucleotide-binding</keyword>
<dbReference type="PANTHER" id="PTHR43692:SF1">
    <property type="entry name" value="UDP-N-ACETYLMURAMOYLALANINE--D-GLUTAMATE LIGASE"/>
    <property type="match status" value="1"/>
</dbReference>
<dbReference type="STRING" id="34097.SAMN02745150_00119"/>
<keyword evidence="7 8" id="KW-0131">Cell cycle</keyword>
<comment type="pathway">
    <text evidence="2 7 8">Cell wall biogenesis; peptidoglycan biosynthesis.</text>
</comment>
<dbReference type="SUPFAM" id="SSF53623">
    <property type="entry name" value="MurD-like peptide ligases, catalytic domain"/>
    <property type="match status" value="1"/>
</dbReference>
<feature type="binding site" evidence="7">
    <location>
        <begin position="116"/>
        <end position="122"/>
    </location>
    <ligand>
        <name>ATP</name>
        <dbReference type="ChEBI" id="CHEBI:30616"/>
    </ligand>
</feature>
<dbReference type="UniPathway" id="UPA00219"/>
<keyword evidence="7 8" id="KW-0133">Cell shape</keyword>
<keyword evidence="12" id="KW-1185">Reference proteome</keyword>
<dbReference type="GO" id="GO:0008764">
    <property type="term" value="F:UDP-N-acetylmuramoylalanine-D-glutamate ligase activity"/>
    <property type="evidence" value="ECO:0007669"/>
    <property type="project" value="UniProtKB-UniRule"/>
</dbReference>
<keyword evidence="3 7" id="KW-0963">Cytoplasm</keyword>
<evidence type="ECO:0000259" key="9">
    <source>
        <dbReference type="Pfam" id="PF02875"/>
    </source>
</evidence>
<dbReference type="InterPro" id="IPR013221">
    <property type="entry name" value="Mur_ligase_cen"/>
</dbReference>
<dbReference type="Proteomes" id="UP000240042">
    <property type="component" value="Unassembled WGS sequence"/>
</dbReference>
<keyword evidence="4 7" id="KW-0436">Ligase</keyword>
<dbReference type="GO" id="GO:0005737">
    <property type="term" value="C:cytoplasm"/>
    <property type="evidence" value="ECO:0007669"/>
    <property type="project" value="UniProtKB-SubCell"/>
</dbReference>
<keyword evidence="7 8" id="KW-0961">Cell wall biogenesis/degradation</keyword>
<dbReference type="GO" id="GO:0008360">
    <property type="term" value="P:regulation of cell shape"/>
    <property type="evidence" value="ECO:0007669"/>
    <property type="project" value="UniProtKB-KW"/>
</dbReference>
<comment type="catalytic activity">
    <reaction evidence="7 8">
        <text>UDP-N-acetyl-alpha-D-muramoyl-L-alanine + D-glutamate + ATP = UDP-N-acetyl-alpha-D-muramoyl-L-alanyl-D-glutamate + ADP + phosphate + H(+)</text>
        <dbReference type="Rhea" id="RHEA:16429"/>
        <dbReference type="ChEBI" id="CHEBI:15378"/>
        <dbReference type="ChEBI" id="CHEBI:29986"/>
        <dbReference type="ChEBI" id="CHEBI:30616"/>
        <dbReference type="ChEBI" id="CHEBI:43474"/>
        <dbReference type="ChEBI" id="CHEBI:83898"/>
        <dbReference type="ChEBI" id="CHEBI:83900"/>
        <dbReference type="ChEBI" id="CHEBI:456216"/>
        <dbReference type="EC" id="6.3.2.9"/>
    </reaction>
</comment>
<evidence type="ECO:0000256" key="2">
    <source>
        <dbReference type="ARBA" id="ARBA00004752"/>
    </source>
</evidence>
<sequence>MPYVLIAGFTKRTSFSLSKYLLKQGYTLIITDSVSDAEKKSLIKELGEPTKILDFLGNQTPDILKQFPIEIVFVSPGVPRSIPLLRAALAKNIPVLNDIEYFYRQFPKRQYIAVTGTDGKTTVAMWLYYTVSQQKKCVLAGNVGTPIFDFFDEKYDDYVFILELSSFQLESLSEFHAHAAVVINISEDHLDRYESLQDYALAKKNIFLNMTHADLALINDDDIFADLFQRDCSAQMIFFSKNHTQCPLNLEALNDFLGKKPLKVPGVHQRQNALIVLAFARFLGVSDVIIKQALISFPGVDHRLQFVASIDGISYYNDSKATSPQAVQIALTAFEQPVVLIAGGRSKNADFSALVGLVEEKTKYVALFGEMAQTLYEIWGIQNKSSIWGTLEEAFVAARNHAQIGDCIILSPGGSSFDLYQSYEERGNHFINLVHNQR</sequence>
<dbReference type="OrthoDB" id="9809796at2"/>
<keyword evidence="7 8" id="KW-0573">Peptidoglycan synthesis</keyword>